<keyword evidence="2" id="KW-0479">Metal-binding</keyword>
<dbReference type="EMBL" id="JABFCS010000001">
    <property type="protein sequence ID" value="NNU45005.1"/>
    <property type="molecule type" value="Genomic_DNA"/>
</dbReference>
<keyword evidence="6" id="KW-1185">Reference proteome</keyword>
<evidence type="ECO:0000256" key="3">
    <source>
        <dbReference type="ARBA" id="ARBA00023004"/>
    </source>
</evidence>
<dbReference type="PANTHER" id="PTHR30548">
    <property type="entry name" value="2-HYDROXYGLUTARYL-COA DEHYDRATASE, D-COMPONENT-RELATED"/>
    <property type="match status" value="1"/>
</dbReference>
<evidence type="ECO:0000313" key="5">
    <source>
        <dbReference type="EMBL" id="NNU45005.1"/>
    </source>
</evidence>
<gene>
    <name evidence="5" type="primary">bcrB</name>
    <name evidence="5" type="ORF">HK415_20355</name>
</gene>
<dbReference type="InterPro" id="IPR011955">
    <property type="entry name" value="Benzoyl_CoA_Rdtase_B"/>
</dbReference>
<dbReference type="Proteomes" id="UP000552954">
    <property type="component" value="Unassembled WGS sequence"/>
</dbReference>
<dbReference type="GO" id="GO:0046872">
    <property type="term" value="F:metal ion binding"/>
    <property type="evidence" value="ECO:0007669"/>
    <property type="project" value="UniProtKB-KW"/>
</dbReference>
<keyword evidence="4" id="KW-0411">Iron-sulfur</keyword>
<dbReference type="InterPro" id="IPR010327">
    <property type="entry name" value="FldB/FldC_alpha/beta"/>
</dbReference>
<dbReference type="Gene3D" id="3.40.50.11890">
    <property type="match status" value="1"/>
</dbReference>
<name>A0A849KJL2_9BURK</name>
<dbReference type="PANTHER" id="PTHR30548:SF4">
    <property type="entry name" value="SUBUNIT OF OXYGEN-SENSITIVE 2-HYDROXYISOCAPROYL-COA DEHYDRATASE"/>
    <property type="match status" value="1"/>
</dbReference>
<keyword evidence="5" id="KW-0560">Oxidoreductase</keyword>
<reference evidence="5 6" key="2">
    <citation type="submission" date="2020-06" db="EMBL/GenBank/DDBJ databases">
        <title>Ramlibacter rhizophilus sp. nov., isolated from rhizosphere soil of national flower Mugunghwa from South Korea.</title>
        <authorList>
            <person name="Zheng-Fei Y."/>
            <person name="Huan T."/>
        </authorList>
    </citation>
    <scope>NUCLEOTIDE SEQUENCE [LARGE SCALE GENOMIC DNA]</scope>
    <source>
        <strain evidence="5 6">B156</strain>
    </source>
</reference>
<reference evidence="5 6" key="1">
    <citation type="submission" date="2020-05" db="EMBL/GenBank/DDBJ databases">
        <authorList>
            <person name="Khan S.A."/>
            <person name="Jeon C.O."/>
            <person name="Chun B.H."/>
        </authorList>
    </citation>
    <scope>NUCLEOTIDE SEQUENCE [LARGE SCALE GENOMIC DNA]</scope>
    <source>
        <strain evidence="5 6">B156</strain>
    </source>
</reference>
<keyword evidence="3" id="KW-0408">Iron</keyword>
<evidence type="ECO:0000256" key="4">
    <source>
        <dbReference type="ARBA" id="ARBA00023014"/>
    </source>
</evidence>
<dbReference type="Gene3D" id="3.40.50.11900">
    <property type="match status" value="1"/>
</dbReference>
<evidence type="ECO:0000313" key="6">
    <source>
        <dbReference type="Proteomes" id="UP000552954"/>
    </source>
</evidence>
<dbReference type="AlphaFoldDB" id="A0A849KJL2"/>
<dbReference type="EC" id="1.3.7.8" evidence="5"/>
<accession>A0A849KJL2</accession>
<dbReference type="GO" id="GO:0051536">
    <property type="term" value="F:iron-sulfur cluster binding"/>
    <property type="evidence" value="ECO:0007669"/>
    <property type="project" value="UniProtKB-KW"/>
</dbReference>
<comment type="similarity">
    <text evidence="1">Belongs to the FldB/FldC dehydratase alpha/beta subunit family.</text>
</comment>
<evidence type="ECO:0000256" key="1">
    <source>
        <dbReference type="ARBA" id="ARBA00005806"/>
    </source>
</evidence>
<dbReference type="GO" id="GO:0018522">
    <property type="term" value="F:benzoyl-CoA reductase activity"/>
    <property type="evidence" value="ECO:0007669"/>
    <property type="project" value="UniProtKB-EC"/>
</dbReference>
<dbReference type="RefSeq" id="WP_171562423.1">
    <property type="nucleotide sequence ID" value="NZ_JABFCS010000001.1"/>
</dbReference>
<proteinExistence type="inferred from homology"/>
<evidence type="ECO:0000256" key="2">
    <source>
        <dbReference type="ARBA" id="ARBA00022723"/>
    </source>
</evidence>
<protein>
    <submittedName>
        <fullName evidence="5">Benzoyl-CoA reductase subunit B</fullName>
        <ecNumber evidence="5">1.3.7.8</ecNumber>
    </submittedName>
</protein>
<comment type="caution">
    <text evidence="5">The sequence shown here is derived from an EMBL/GenBank/DDBJ whole genome shotgun (WGS) entry which is preliminary data.</text>
</comment>
<dbReference type="NCBIfam" id="TIGR02260">
    <property type="entry name" value="benz_CoA_red_B"/>
    <property type="match status" value="1"/>
</dbReference>
<organism evidence="5 6">
    <name type="scientific">Ramlibacter montanisoli</name>
    <dbReference type="NCBI Taxonomy" id="2732512"/>
    <lineage>
        <taxon>Bacteria</taxon>
        <taxon>Pseudomonadati</taxon>
        <taxon>Pseudomonadota</taxon>
        <taxon>Betaproteobacteria</taxon>
        <taxon>Burkholderiales</taxon>
        <taxon>Comamonadaceae</taxon>
        <taxon>Ramlibacter</taxon>
    </lineage>
</organism>
<sequence length="450" mass="51091">MNTVISMPESRKAKPVAIKEDAMNLQKELINRNYMDLAQARQMGRKVSATFVPGNLNELLMCFDFARSLPETNALQNGMRKKSGKFIMDAERDGQSEDVCTYVKADLGMMMGGEIGPTGDPLPRPDVLLLSYTGCFTFMKWFELIRHKYGIETLMLHVPYQSQGRIDPNMRQYVVKQLKETIIPALERISGVKFDIDRLRQYMKESAKAEEDLVKVLQSAKHRPSPIDGYFGAVYYIGPIFTAFRGTPEATEYYRVLREEIETRIREGRGPITPEGEMGEEKYRLVVEGPPNWTSFREFWKMFYDEGAVVVSSTYSKVGGLYDFGFRHDPDNPIESLADYCLGCYTNLSLPARIDMICNYIDEYQADGLLINSVKSCNSFSAGQLLILREVEKRTGKPAAFIETDLVDPRYFSAANVKNRLESYFQMVKQKRTTGIGAGVRPVIPLTVAQ</sequence>
<dbReference type="Pfam" id="PF06050">
    <property type="entry name" value="HGD-D"/>
    <property type="match status" value="1"/>
</dbReference>